<reference evidence="2 3" key="1">
    <citation type="submission" date="2020-04" db="EMBL/GenBank/DDBJ databases">
        <authorList>
            <person name="Wallbank WR R."/>
            <person name="Pardo Diaz C."/>
            <person name="Kozak K."/>
            <person name="Martin S."/>
            <person name="Jiggins C."/>
            <person name="Moest M."/>
            <person name="Warren A I."/>
            <person name="Byers J.R.P. K."/>
            <person name="Montejo-Kovacevich G."/>
            <person name="Yen C E."/>
        </authorList>
    </citation>
    <scope>NUCLEOTIDE SEQUENCE [LARGE SCALE GENOMIC DNA]</scope>
</reference>
<protein>
    <submittedName>
        <fullName evidence="2">Uncharacterized protein</fullName>
    </submittedName>
</protein>
<gene>
    <name evidence="2" type="ORF">APLA_LOCUS1471</name>
</gene>
<feature type="non-terminal residue" evidence="2">
    <location>
        <position position="117"/>
    </location>
</feature>
<evidence type="ECO:0000313" key="3">
    <source>
        <dbReference type="Proteomes" id="UP000494106"/>
    </source>
</evidence>
<dbReference type="Proteomes" id="UP000494106">
    <property type="component" value="Unassembled WGS sequence"/>
</dbReference>
<evidence type="ECO:0000313" key="2">
    <source>
        <dbReference type="EMBL" id="CAB3223075.1"/>
    </source>
</evidence>
<proteinExistence type="predicted"/>
<keyword evidence="3" id="KW-1185">Reference proteome</keyword>
<feature type="transmembrane region" description="Helical" evidence="1">
    <location>
        <begin position="64"/>
        <end position="80"/>
    </location>
</feature>
<sequence>MYKDVTTRVRVRYPAGESEDLEVRPELLNGQNYIQLTLGNGILTAASDSIYLESRCLLNQSDKMLALILGVVTIFLYYWWKWTAKLRRLKATTKLPPIYPGALPILGHAHLLVGNTT</sequence>
<dbReference type="EMBL" id="CADEBC010000123">
    <property type="protein sequence ID" value="CAB3223075.1"/>
    <property type="molecule type" value="Genomic_DNA"/>
</dbReference>
<organism evidence="2 3">
    <name type="scientific">Arctia plantaginis</name>
    <name type="common">Wood tiger moth</name>
    <name type="synonym">Phalaena plantaginis</name>
    <dbReference type="NCBI Taxonomy" id="874455"/>
    <lineage>
        <taxon>Eukaryota</taxon>
        <taxon>Metazoa</taxon>
        <taxon>Ecdysozoa</taxon>
        <taxon>Arthropoda</taxon>
        <taxon>Hexapoda</taxon>
        <taxon>Insecta</taxon>
        <taxon>Pterygota</taxon>
        <taxon>Neoptera</taxon>
        <taxon>Endopterygota</taxon>
        <taxon>Lepidoptera</taxon>
        <taxon>Glossata</taxon>
        <taxon>Ditrysia</taxon>
        <taxon>Noctuoidea</taxon>
        <taxon>Erebidae</taxon>
        <taxon>Arctiinae</taxon>
        <taxon>Arctia</taxon>
    </lineage>
</organism>
<dbReference type="AlphaFoldDB" id="A0A8S0YTJ7"/>
<keyword evidence="1" id="KW-0472">Membrane</keyword>
<keyword evidence="1" id="KW-1133">Transmembrane helix</keyword>
<evidence type="ECO:0000256" key="1">
    <source>
        <dbReference type="SAM" id="Phobius"/>
    </source>
</evidence>
<keyword evidence="1" id="KW-0812">Transmembrane</keyword>
<comment type="caution">
    <text evidence="2">The sequence shown here is derived from an EMBL/GenBank/DDBJ whole genome shotgun (WGS) entry which is preliminary data.</text>
</comment>
<dbReference type="OrthoDB" id="1372046at2759"/>
<name>A0A8S0YTJ7_ARCPL</name>
<accession>A0A8S0YTJ7</accession>